<evidence type="ECO:0000256" key="2">
    <source>
        <dbReference type="ARBA" id="ARBA00023015"/>
    </source>
</evidence>
<dbReference type="PANTHER" id="PTHR31677">
    <property type="entry name" value="AP2 DOMAIN CLASS TRANSCRIPTION FACTOR"/>
    <property type="match status" value="1"/>
</dbReference>
<keyword evidence="4" id="KW-0804">Transcription</keyword>
<dbReference type="PANTHER" id="PTHR31677:SF87">
    <property type="entry name" value="ETHYLENE-RESPONSIVE TRANSCRIPTION FACTOR ERF088"/>
    <property type="match status" value="1"/>
</dbReference>
<dbReference type="Gene3D" id="3.30.730.10">
    <property type="entry name" value="AP2/ERF domain"/>
    <property type="match status" value="1"/>
</dbReference>
<dbReference type="OrthoDB" id="780830at2759"/>
<protein>
    <recommendedName>
        <fullName evidence="6">AP2/ERF domain-containing protein</fullName>
    </recommendedName>
</protein>
<organism evidence="7 8">
    <name type="scientific">Eragrostis curvula</name>
    <name type="common">weeping love grass</name>
    <dbReference type="NCBI Taxonomy" id="38414"/>
    <lineage>
        <taxon>Eukaryota</taxon>
        <taxon>Viridiplantae</taxon>
        <taxon>Streptophyta</taxon>
        <taxon>Embryophyta</taxon>
        <taxon>Tracheophyta</taxon>
        <taxon>Spermatophyta</taxon>
        <taxon>Magnoliopsida</taxon>
        <taxon>Liliopsida</taxon>
        <taxon>Poales</taxon>
        <taxon>Poaceae</taxon>
        <taxon>PACMAD clade</taxon>
        <taxon>Chloridoideae</taxon>
        <taxon>Eragrostideae</taxon>
        <taxon>Eragrostidinae</taxon>
        <taxon>Eragrostis</taxon>
    </lineage>
</organism>
<dbReference type="PRINTS" id="PR00367">
    <property type="entry name" value="ETHRSPELEMNT"/>
</dbReference>
<dbReference type="GO" id="GO:0003700">
    <property type="term" value="F:DNA-binding transcription factor activity"/>
    <property type="evidence" value="ECO:0007669"/>
    <property type="project" value="InterPro"/>
</dbReference>
<dbReference type="InterPro" id="IPR001471">
    <property type="entry name" value="AP2/ERF_dom"/>
</dbReference>
<sequence>MADAAAAHDEEVLRHLQVAAPELVQQRRRRGRASSEYLGVRRRPWGRYAAEIRNPVTKERHWLGTFDTAEEAAVAYDLSAIAICGPAAARTNFCYPAGGGLDVSATVHRPEMYGPVTPAAPPPAPLSEGSGNTVDDECCHVSPGEEVMSEADDDESLTIAAILQSFQHQSALPASSASLY</sequence>
<proteinExistence type="predicted"/>
<dbReference type="InterPro" id="IPR016177">
    <property type="entry name" value="DNA-bd_dom_sf"/>
</dbReference>
<evidence type="ECO:0000256" key="5">
    <source>
        <dbReference type="ARBA" id="ARBA00023242"/>
    </source>
</evidence>
<dbReference type="AlphaFoldDB" id="A0A5J9W515"/>
<dbReference type="InterPro" id="IPR036955">
    <property type="entry name" value="AP2/ERF_dom_sf"/>
</dbReference>
<dbReference type="Pfam" id="PF00847">
    <property type="entry name" value="AP2"/>
    <property type="match status" value="1"/>
</dbReference>
<evidence type="ECO:0000313" key="7">
    <source>
        <dbReference type="EMBL" id="TVU43023.1"/>
    </source>
</evidence>
<dbReference type="SUPFAM" id="SSF54171">
    <property type="entry name" value="DNA-binding domain"/>
    <property type="match status" value="1"/>
</dbReference>
<evidence type="ECO:0000256" key="4">
    <source>
        <dbReference type="ARBA" id="ARBA00023163"/>
    </source>
</evidence>
<dbReference type="Gramene" id="TVU43023">
    <property type="protein sequence ID" value="TVU43023"/>
    <property type="gene ID" value="EJB05_09453"/>
</dbReference>
<feature type="non-terminal residue" evidence="7">
    <location>
        <position position="1"/>
    </location>
</feature>
<keyword evidence="2" id="KW-0805">Transcription regulation</keyword>
<keyword evidence="3" id="KW-0238">DNA-binding</keyword>
<accession>A0A5J9W515</accession>
<dbReference type="PROSITE" id="PS51032">
    <property type="entry name" value="AP2_ERF"/>
    <property type="match status" value="1"/>
</dbReference>
<feature type="domain" description="AP2/ERF" evidence="6">
    <location>
        <begin position="36"/>
        <end position="94"/>
    </location>
</feature>
<comment type="subcellular location">
    <subcellularLocation>
        <location evidence="1">Nucleus</location>
    </subcellularLocation>
</comment>
<evidence type="ECO:0000256" key="1">
    <source>
        <dbReference type="ARBA" id="ARBA00004123"/>
    </source>
</evidence>
<keyword evidence="8" id="KW-1185">Reference proteome</keyword>
<dbReference type="GO" id="GO:0003677">
    <property type="term" value="F:DNA binding"/>
    <property type="evidence" value="ECO:0007669"/>
    <property type="project" value="UniProtKB-KW"/>
</dbReference>
<evidence type="ECO:0000313" key="8">
    <source>
        <dbReference type="Proteomes" id="UP000324897"/>
    </source>
</evidence>
<dbReference type="FunFam" id="3.30.730.10:FF:000001">
    <property type="entry name" value="Ethylene-responsive transcription factor 2"/>
    <property type="match status" value="1"/>
</dbReference>
<dbReference type="Proteomes" id="UP000324897">
    <property type="component" value="Unassembled WGS sequence"/>
</dbReference>
<dbReference type="SMART" id="SM00380">
    <property type="entry name" value="AP2"/>
    <property type="match status" value="1"/>
</dbReference>
<evidence type="ECO:0000259" key="6">
    <source>
        <dbReference type="PROSITE" id="PS51032"/>
    </source>
</evidence>
<evidence type="ECO:0000256" key="3">
    <source>
        <dbReference type="ARBA" id="ARBA00023125"/>
    </source>
</evidence>
<keyword evidence="5" id="KW-0539">Nucleus</keyword>
<dbReference type="GO" id="GO:0005634">
    <property type="term" value="C:nucleus"/>
    <property type="evidence" value="ECO:0007669"/>
    <property type="project" value="UniProtKB-SubCell"/>
</dbReference>
<name>A0A5J9W515_9POAL</name>
<dbReference type="CDD" id="cd00018">
    <property type="entry name" value="AP2"/>
    <property type="match status" value="1"/>
</dbReference>
<dbReference type="EMBL" id="RWGY01000005">
    <property type="protein sequence ID" value="TVU43023.1"/>
    <property type="molecule type" value="Genomic_DNA"/>
</dbReference>
<comment type="caution">
    <text evidence="7">The sequence shown here is derived from an EMBL/GenBank/DDBJ whole genome shotgun (WGS) entry which is preliminary data.</text>
</comment>
<gene>
    <name evidence="7" type="ORF">EJB05_09453</name>
</gene>
<reference evidence="7 8" key="1">
    <citation type="journal article" date="2019" name="Sci. Rep.">
        <title>A high-quality genome of Eragrostis curvula grass provides insights into Poaceae evolution and supports new strategies to enhance forage quality.</title>
        <authorList>
            <person name="Carballo J."/>
            <person name="Santos B.A.C.M."/>
            <person name="Zappacosta D."/>
            <person name="Garbus I."/>
            <person name="Selva J.P."/>
            <person name="Gallo C.A."/>
            <person name="Diaz A."/>
            <person name="Albertini E."/>
            <person name="Caccamo M."/>
            <person name="Echenique V."/>
        </authorList>
    </citation>
    <scope>NUCLEOTIDE SEQUENCE [LARGE SCALE GENOMIC DNA]</scope>
    <source>
        <strain evidence="8">cv. Victoria</strain>
        <tissue evidence="7">Leaf</tissue>
    </source>
</reference>